<organism evidence="1 2">
    <name type="scientific">Rangifer tarandus platyrhynchus</name>
    <name type="common">Svalbard reindeer</name>
    <dbReference type="NCBI Taxonomy" id="3082113"/>
    <lineage>
        <taxon>Eukaryota</taxon>
        <taxon>Metazoa</taxon>
        <taxon>Chordata</taxon>
        <taxon>Craniata</taxon>
        <taxon>Vertebrata</taxon>
        <taxon>Euteleostomi</taxon>
        <taxon>Mammalia</taxon>
        <taxon>Eutheria</taxon>
        <taxon>Laurasiatheria</taxon>
        <taxon>Artiodactyla</taxon>
        <taxon>Ruminantia</taxon>
        <taxon>Pecora</taxon>
        <taxon>Cervidae</taxon>
        <taxon>Odocoileinae</taxon>
        <taxon>Rangifer</taxon>
    </lineage>
</organism>
<evidence type="ECO:0000313" key="1">
    <source>
        <dbReference type="EMBL" id="CAI9703733.1"/>
    </source>
</evidence>
<gene>
    <name evidence="1" type="ORF">MRATA1EN3_LOCUS14946</name>
</gene>
<dbReference type="Proteomes" id="UP001162501">
    <property type="component" value="Chromosome 26"/>
</dbReference>
<protein>
    <submittedName>
        <fullName evidence="1">Uncharacterized protein</fullName>
    </submittedName>
</protein>
<name>A0ACB0ESK3_RANTA</name>
<proteinExistence type="predicted"/>
<dbReference type="EMBL" id="OX596110">
    <property type="protein sequence ID" value="CAI9703733.1"/>
    <property type="molecule type" value="Genomic_DNA"/>
</dbReference>
<reference evidence="1" key="1">
    <citation type="submission" date="2023-05" db="EMBL/GenBank/DDBJ databases">
        <authorList>
            <consortium name="ELIXIR-Norway"/>
        </authorList>
    </citation>
    <scope>NUCLEOTIDE SEQUENCE</scope>
</reference>
<accession>A0ACB0ESK3</accession>
<evidence type="ECO:0000313" key="2">
    <source>
        <dbReference type="Proteomes" id="UP001162501"/>
    </source>
</evidence>
<sequence length="199" mass="22035">MEIMVDPCRSRHRHTVLKPVVLVHQVYTAQCIDKLELNLVSFTTGADSRNLLANGRAGQLPLFPPPKNVTVHRGRRSRAAEISTCPHACFEARSRLPVPPGFHFQYQLLQKCRAPWESHPTTAISPRPTCVPGAAASLWQGSHAVGVPSTLHFPGLQGHGCDWLWKPQGIRSPVISPAKPRRGPVSSGHHQPPKFFPRR</sequence>